<dbReference type="InterPro" id="IPR041787">
    <property type="entry name" value="MPP_Shelphs"/>
</dbReference>
<sequence>MPAVAETLRHLQHVDEEPALCKLVPSLFSSFVDTFVDYVVGGQVLKRLEAPSVDPNAVGSAFTKLDGAPPIVLKEKGLQTWLPAPKRLIAVGDIHGDLAKARAALHVAEVIDENDHWIGGETVVVQVGDLLDRGGEEIKVIYLLEKLRGEAQKVGGNVHIMNGNHEIMNIEGDFRYATPLGLDEFQRWAHWFNLGNVLKEKCAGLGKEADIYRDISDSYSAGLRARIAALRPGGPLASRFLAKHPTVLVVGSSVFVHGGLLPVHVEHGLERINQEVSEWMLGTKGWRGPRYLHGGNALVWLRKYSDVKESECDCDLLKRCLGSIDGAKRMVVGHTIQQPIGLNGACDNKVIRVDVGLSKGCSDGMPQVLEIRGDSELRILSSRLPPTVIESGDKKDIVEEKQGLASLLAEAPKRYA</sequence>
<dbReference type="EnsemblPlants" id="Pp3c17_14050V3.3">
    <property type="protein sequence ID" value="Pp3c17_14050V3.3"/>
    <property type="gene ID" value="Pp3c17_14050"/>
</dbReference>
<dbReference type="InterPro" id="IPR004843">
    <property type="entry name" value="Calcineurin-like_PHP"/>
</dbReference>
<reference evidence="3" key="3">
    <citation type="submission" date="2020-12" db="UniProtKB">
        <authorList>
            <consortium name="EnsemblPlants"/>
        </authorList>
    </citation>
    <scope>IDENTIFICATION</scope>
</reference>
<dbReference type="STRING" id="3218.A0A2K1J3W0"/>
<dbReference type="Gene3D" id="3.60.21.10">
    <property type="match status" value="1"/>
</dbReference>
<evidence type="ECO:0000313" key="2">
    <source>
        <dbReference type="EMBL" id="PNR36211.1"/>
    </source>
</evidence>
<organism evidence="2">
    <name type="scientific">Physcomitrium patens</name>
    <name type="common">Spreading-leaved earth moss</name>
    <name type="synonym">Physcomitrella patens</name>
    <dbReference type="NCBI Taxonomy" id="3218"/>
    <lineage>
        <taxon>Eukaryota</taxon>
        <taxon>Viridiplantae</taxon>
        <taxon>Streptophyta</taxon>
        <taxon>Embryophyta</taxon>
        <taxon>Bryophyta</taxon>
        <taxon>Bryophytina</taxon>
        <taxon>Bryopsida</taxon>
        <taxon>Funariidae</taxon>
        <taxon>Funariales</taxon>
        <taxon>Funariaceae</taxon>
        <taxon>Physcomitrium</taxon>
    </lineage>
</organism>
<dbReference type="Gramene" id="Pp3c17_14050V3.1">
    <property type="protein sequence ID" value="Pp3c17_14050V3.1"/>
    <property type="gene ID" value="Pp3c17_14050"/>
</dbReference>
<accession>A0A2K1J3W0</accession>
<evidence type="ECO:0000259" key="1">
    <source>
        <dbReference type="Pfam" id="PF00149"/>
    </source>
</evidence>
<evidence type="ECO:0000313" key="4">
    <source>
        <dbReference type="Proteomes" id="UP000006727"/>
    </source>
</evidence>
<dbReference type="Proteomes" id="UP000006727">
    <property type="component" value="Chromosome 17"/>
</dbReference>
<dbReference type="PaxDb" id="3218-PP1S98_64V6.1"/>
<dbReference type="GO" id="GO:0016791">
    <property type="term" value="F:phosphatase activity"/>
    <property type="evidence" value="ECO:0000318"/>
    <property type="project" value="GO_Central"/>
</dbReference>
<dbReference type="OrthoDB" id="5976022at2759"/>
<evidence type="ECO:0000313" key="3">
    <source>
        <dbReference type="EnsemblPlants" id="Pp3c17_14050V3.1"/>
    </source>
</evidence>
<dbReference type="PANTHER" id="PTHR47680">
    <property type="entry name" value="SHEWANELLA-LIKE PROTEIN PHOSPHATASE 2"/>
    <property type="match status" value="1"/>
</dbReference>
<proteinExistence type="predicted"/>
<dbReference type="InterPro" id="IPR029052">
    <property type="entry name" value="Metallo-depent_PP-like"/>
</dbReference>
<keyword evidence="4" id="KW-1185">Reference proteome</keyword>
<name>A0A2K1J3W0_PHYPA</name>
<dbReference type="Gramene" id="Pp3c17_14050V3.3">
    <property type="protein sequence ID" value="Pp3c17_14050V3.3"/>
    <property type="gene ID" value="Pp3c17_14050"/>
</dbReference>
<dbReference type="GO" id="GO:0030145">
    <property type="term" value="F:manganese ion binding"/>
    <property type="evidence" value="ECO:0007669"/>
    <property type="project" value="EnsemblPlants"/>
</dbReference>
<gene>
    <name evidence="3" type="primary">LOC112294476</name>
    <name evidence="2" type="ORF">PHYPA_022062</name>
</gene>
<dbReference type="OMA" id="NEVLWFM"/>
<feature type="domain" description="Calcineurin-like phosphoesterase" evidence="1">
    <location>
        <begin position="87"/>
        <end position="199"/>
    </location>
</feature>
<dbReference type="SUPFAM" id="SSF56300">
    <property type="entry name" value="Metallo-dependent phosphatases"/>
    <property type="match status" value="1"/>
</dbReference>
<dbReference type="CDD" id="cd07425">
    <property type="entry name" value="MPP_Shelphs"/>
    <property type="match status" value="1"/>
</dbReference>
<dbReference type="PANTHER" id="PTHR47680:SF2">
    <property type="entry name" value="SHEWANELLA-LIKE PROTEIN PHOSPHATASE 2"/>
    <property type="match status" value="1"/>
</dbReference>
<dbReference type="AlphaFoldDB" id="A0A2K1J3W0"/>
<dbReference type="GO" id="GO:0005829">
    <property type="term" value="C:cytosol"/>
    <property type="evidence" value="ECO:0000318"/>
    <property type="project" value="GO_Central"/>
</dbReference>
<reference evidence="2 4" key="2">
    <citation type="journal article" date="2018" name="Plant J.">
        <title>The Physcomitrella patens chromosome-scale assembly reveals moss genome structure and evolution.</title>
        <authorList>
            <person name="Lang D."/>
            <person name="Ullrich K.K."/>
            <person name="Murat F."/>
            <person name="Fuchs J."/>
            <person name="Jenkins J."/>
            <person name="Haas F.B."/>
            <person name="Piednoel M."/>
            <person name="Gundlach H."/>
            <person name="Van Bel M."/>
            <person name="Meyberg R."/>
            <person name="Vives C."/>
            <person name="Morata J."/>
            <person name="Symeonidi A."/>
            <person name="Hiss M."/>
            <person name="Muchero W."/>
            <person name="Kamisugi Y."/>
            <person name="Saleh O."/>
            <person name="Blanc G."/>
            <person name="Decker E.L."/>
            <person name="van Gessel N."/>
            <person name="Grimwood J."/>
            <person name="Hayes R.D."/>
            <person name="Graham S.W."/>
            <person name="Gunter L.E."/>
            <person name="McDaniel S.F."/>
            <person name="Hoernstein S.N.W."/>
            <person name="Larsson A."/>
            <person name="Li F.W."/>
            <person name="Perroud P.F."/>
            <person name="Phillips J."/>
            <person name="Ranjan P."/>
            <person name="Rokshar D.S."/>
            <person name="Rothfels C.J."/>
            <person name="Schneider L."/>
            <person name="Shu S."/>
            <person name="Stevenson D.W."/>
            <person name="Thummler F."/>
            <person name="Tillich M."/>
            <person name="Villarreal Aguilar J.C."/>
            <person name="Widiez T."/>
            <person name="Wong G.K."/>
            <person name="Wymore A."/>
            <person name="Zhang Y."/>
            <person name="Zimmer A.D."/>
            <person name="Quatrano R.S."/>
            <person name="Mayer K.F.X."/>
            <person name="Goodstein D."/>
            <person name="Casacuberta J.M."/>
            <person name="Vandepoele K."/>
            <person name="Reski R."/>
            <person name="Cuming A.C."/>
            <person name="Tuskan G.A."/>
            <person name="Maumus F."/>
            <person name="Salse J."/>
            <person name="Schmutz J."/>
            <person name="Rensing S.A."/>
        </authorList>
    </citation>
    <scope>NUCLEOTIDE SEQUENCE [LARGE SCALE GENOMIC DNA]</scope>
    <source>
        <strain evidence="3 4">cv. Gransden 2004</strain>
    </source>
</reference>
<dbReference type="EMBL" id="ABEU02000017">
    <property type="protein sequence ID" value="PNR36211.1"/>
    <property type="molecule type" value="Genomic_DNA"/>
</dbReference>
<dbReference type="EnsemblPlants" id="Pp3c17_14050V3.1">
    <property type="protein sequence ID" value="Pp3c17_14050V3.1"/>
    <property type="gene ID" value="Pp3c17_14050"/>
</dbReference>
<dbReference type="Pfam" id="PF00149">
    <property type="entry name" value="Metallophos"/>
    <property type="match status" value="1"/>
</dbReference>
<protein>
    <recommendedName>
        <fullName evidence="1">Calcineurin-like phosphoesterase domain-containing protein</fullName>
    </recommendedName>
</protein>
<reference evidence="2 4" key="1">
    <citation type="journal article" date="2008" name="Science">
        <title>The Physcomitrella genome reveals evolutionary insights into the conquest of land by plants.</title>
        <authorList>
            <person name="Rensing S."/>
            <person name="Lang D."/>
            <person name="Zimmer A."/>
            <person name="Terry A."/>
            <person name="Salamov A."/>
            <person name="Shapiro H."/>
            <person name="Nishiyama T."/>
            <person name="Perroud P.-F."/>
            <person name="Lindquist E."/>
            <person name="Kamisugi Y."/>
            <person name="Tanahashi T."/>
            <person name="Sakakibara K."/>
            <person name="Fujita T."/>
            <person name="Oishi K."/>
            <person name="Shin-I T."/>
            <person name="Kuroki Y."/>
            <person name="Toyoda A."/>
            <person name="Suzuki Y."/>
            <person name="Hashimoto A."/>
            <person name="Yamaguchi K."/>
            <person name="Sugano A."/>
            <person name="Kohara Y."/>
            <person name="Fujiyama A."/>
            <person name="Anterola A."/>
            <person name="Aoki S."/>
            <person name="Ashton N."/>
            <person name="Barbazuk W.B."/>
            <person name="Barker E."/>
            <person name="Bennetzen J."/>
            <person name="Bezanilla M."/>
            <person name="Blankenship R."/>
            <person name="Cho S.H."/>
            <person name="Dutcher S."/>
            <person name="Estelle M."/>
            <person name="Fawcett J.A."/>
            <person name="Gundlach H."/>
            <person name="Hanada K."/>
            <person name="Heyl A."/>
            <person name="Hicks K.A."/>
            <person name="Hugh J."/>
            <person name="Lohr M."/>
            <person name="Mayer K."/>
            <person name="Melkozernov A."/>
            <person name="Murata T."/>
            <person name="Nelson D."/>
            <person name="Pils B."/>
            <person name="Prigge M."/>
            <person name="Reiss B."/>
            <person name="Renner T."/>
            <person name="Rombauts S."/>
            <person name="Rushton P."/>
            <person name="Sanderfoot A."/>
            <person name="Schween G."/>
            <person name="Shiu S.-H."/>
            <person name="Stueber K."/>
            <person name="Theodoulou F.L."/>
            <person name="Tu H."/>
            <person name="Van de Peer Y."/>
            <person name="Verrier P.J."/>
            <person name="Waters E."/>
            <person name="Wood A."/>
            <person name="Yang L."/>
            <person name="Cove D."/>
            <person name="Cuming A."/>
            <person name="Hasebe M."/>
            <person name="Lucas S."/>
            <person name="Mishler D.B."/>
            <person name="Reski R."/>
            <person name="Grigoriev I."/>
            <person name="Quatrano R.S."/>
            <person name="Boore J.L."/>
        </authorList>
    </citation>
    <scope>NUCLEOTIDE SEQUENCE [LARGE SCALE GENOMIC DNA]</scope>
    <source>
        <strain evidence="3 4">cv. Gransden 2004</strain>
    </source>
</reference>